<gene>
    <name evidence="2" type="ORF">OE88DRAFT_1296548</name>
</gene>
<feature type="compositionally biased region" description="Acidic residues" evidence="1">
    <location>
        <begin position="258"/>
        <end position="267"/>
    </location>
</feature>
<reference evidence="2 3" key="1">
    <citation type="journal article" date="2019" name="Nat. Ecol. Evol.">
        <title>Megaphylogeny resolves global patterns of mushroom evolution.</title>
        <authorList>
            <person name="Varga T."/>
            <person name="Krizsan K."/>
            <person name="Foldi C."/>
            <person name="Dima B."/>
            <person name="Sanchez-Garcia M."/>
            <person name="Sanchez-Ramirez S."/>
            <person name="Szollosi G.J."/>
            <person name="Szarkandi J.G."/>
            <person name="Papp V."/>
            <person name="Albert L."/>
            <person name="Andreopoulos W."/>
            <person name="Angelini C."/>
            <person name="Antonin V."/>
            <person name="Barry K.W."/>
            <person name="Bougher N.L."/>
            <person name="Buchanan P."/>
            <person name="Buyck B."/>
            <person name="Bense V."/>
            <person name="Catcheside P."/>
            <person name="Chovatia M."/>
            <person name="Cooper J."/>
            <person name="Damon W."/>
            <person name="Desjardin D."/>
            <person name="Finy P."/>
            <person name="Geml J."/>
            <person name="Haridas S."/>
            <person name="Hughes K."/>
            <person name="Justo A."/>
            <person name="Karasinski D."/>
            <person name="Kautmanova I."/>
            <person name="Kiss B."/>
            <person name="Kocsube S."/>
            <person name="Kotiranta H."/>
            <person name="LaButti K.M."/>
            <person name="Lechner B.E."/>
            <person name="Liimatainen K."/>
            <person name="Lipzen A."/>
            <person name="Lukacs Z."/>
            <person name="Mihaltcheva S."/>
            <person name="Morgado L.N."/>
            <person name="Niskanen T."/>
            <person name="Noordeloos M.E."/>
            <person name="Ohm R.A."/>
            <person name="Ortiz-Santana B."/>
            <person name="Ovrebo C."/>
            <person name="Racz N."/>
            <person name="Riley R."/>
            <person name="Savchenko A."/>
            <person name="Shiryaev A."/>
            <person name="Soop K."/>
            <person name="Spirin V."/>
            <person name="Szebenyi C."/>
            <person name="Tomsovsky M."/>
            <person name="Tulloss R.E."/>
            <person name="Uehling J."/>
            <person name="Grigoriev I.V."/>
            <person name="Vagvolgyi C."/>
            <person name="Papp T."/>
            <person name="Martin F.M."/>
            <person name="Miettinen O."/>
            <person name="Hibbett D.S."/>
            <person name="Nagy L.G."/>
        </authorList>
    </citation>
    <scope>NUCLEOTIDE SEQUENCE [LARGE SCALE GENOMIC DNA]</scope>
    <source>
        <strain evidence="2 3">OMC1185</strain>
    </source>
</reference>
<dbReference type="AlphaFoldDB" id="A0A5C3N4Q2"/>
<name>A0A5C3N4Q2_9AGAM</name>
<dbReference type="STRING" id="5364.A0A5C3N4Q2"/>
<evidence type="ECO:0000313" key="3">
    <source>
        <dbReference type="Proteomes" id="UP000305948"/>
    </source>
</evidence>
<accession>A0A5C3N4Q2</accession>
<keyword evidence="3" id="KW-1185">Reference proteome</keyword>
<feature type="region of interest" description="Disordered" evidence="1">
    <location>
        <begin position="159"/>
        <end position="230"/>
    </location>
</feature>
<evidence type="ECO:0000313" key="2">
    <source>
        <dbReference type="EMBL" id="TFK52769.1"/>
    </source>
</evidence>
<dbReference type="Proteomes" id="UP000305948">
    <property type="component" value="Unassembled WGS sequence"/>
</dbReference>
<feature type="region of interest" description="Disordered" evidence="1">
    <location>
        <begin position="255"/>
        <end position="306"/>
    </location>
</feature>
<feature type="compositionally biased region" description="Acidic residues" evidence="1">
    <location>
        <begin position="281"/>
        <end position="291"/>
    </location>
</feature>
<sequence length="519" mass="57067">MPKIPDLSSARPNQQPTYRCWCDECNGAQVTRAVKLAHEKTAMEAASISSQRGRGRGRGRALLSGIGRGRGAVSSLLSRAKDLGRGNLLKRRKPGQASAGDNIQEHTVQYSAPANLSPSHQQEIEDMDVDSYPPASCSLPAASLEADEALHMMEVDEPINFSGRSSPAPSQRTAPLNTHPQLLHSLSPSPHPSPTIPESAPCASHVSHDLQPIAPEQPPLPAPRRSARKPVKRVIKEVMSLLELQELRSAEGQKALGLDDDSDDNSEEDHTPAVQDANDASAEEAEPISDEDQMRPETLSSGDIKALTPMRPARDAYMNADQAWFVRAVLLLVIHLQTVHRVTFRACATILFVMRVIFVGLGVLDERSSMPVTFQKVIRDLSLEDRFSVQPACPDCHCLFPTDLPPDAKCPGCHSSLFVQKYSDIFARLSRRRPSRPTPARGVPIAKLSDLLADALQDEEFETFCERWIDHSHEHGKYTNMMDGAVPQSVKDTQGRIFFSRDSCDEESELHVGVTFHAD</sequence>
<proteinExistence type="predicted"/>
<protein>
    <submittedName>
        <fullName evidence="2">Uncharacterized protein</fullName>
    </submittedName>
</protein>
<feature type="compositionally biased region" description="Low complexity" evidence="1">
    <location>
        <begin position="179"/>
        <end position="188"/>
    </location>
</feature>
<feature type="compositionally biased region" description="Polar residues" evidence="1">
    <location>
        <begin position="162"/>
        <end position="178"/>
    </location>
</feature>
<organism evidence="2 3">
    <name type="scientific">Heliocybe sulcata</name>
    <dbReference type="NCBI Taxonomy" id="5364"/>
    <lineage>
        <taxon>Eukaryota</taxon>
        <taxon>Fungi</taxon>
        <taxon>Dikarya</taxon>
        <taxon>Basidiomycota</taxon>
        <taxon>Agaricomycotina</taxon>
        <taxon>Agaricomycetes</taxon>
        <taxon>Gloeophyllales</taxon>
        <taxon>Gloeophyllaceae</taxon>
        <taxon>Heliocybe</taxon>
    </lineage>
</organism>
<dbReference type="EMBL" id="ML213508">
    <property type="protein sequence ID" value="TFK52769.1"/>
    <property type="molecule type" value="Genomic_DNA"/>
</dbReference>
<evidence type="ECO:0000256" key="1">
    <source>
        <dbReference type="SAM" id="MobiDB-lite"/>
    </source>
</evidence>